<feature type="region of interest" description="Disordered" evidence="1">
    <location>
        <begin position="24"/>
        <end position="54"/>
    </location>
</feature>
<feature type="compositionally biased region" description="Basic and acidic residues" evidence="1">
    <location>
        <begin position="24"/>
        <end position="42"/>
    </location>
</feature>
<organism evidence="2 3">
    <name type="scientific">Glutamicibacter soli</name>
    <dbReference type="NCBI Taxonomy" id="453836"/>
    <lineage>
        <taxon>Bacteria</taxon>
        <taxon>Bacillati</taxon>
        <taxon>Actinomycetota</taxon>
        <taxon>Actinomycetes</taxon>
        <taxon>Micrococcales</taxon>
        <taxon>Micrococcaceae</taxon>
        <taxon>Glutamicibacter</taxon>
    </lineage>
</organism>
<dbReference type="AlphaFoldDB" id="A0A6L9G7A8"/>
<feature type="compositionally biased region" description="Polar residues" evidence="1">
    <location>
        <begin position="45"/>
        <end position="54"/>
    </location>
</feature>
<evidence type="ECO:0000256" key="1">
    <source>
        <dbReference type="SAM" id="MobiDB-lite"/>
    </source>
</evidence>
<sequence>MAVVAAIATAWGAVLLIQRGAGTHLDEPAQDQQREQEFRDGYKPSSETSESAER</sequence>
<gene>
    <name evidence="2" type="ORF">GT020_13560</name>
</gene>
<name>A0A6L9G7A8_9MICC</name>
<evidence type="ECO:0000313" key="2">
    <source>
        <dbReference type="EMBL" id="NAZ17084.1"/>
    </source>
</evidence>
<protein>
    <submittedName>
        <fullName evidence="2">Uncharacterized protein</fullName>
    </submittedName>
</protein>
<comment type="caution">
    <text evidence="2">The sequence shown here is derived from an EMBL/GenBank/DDBJ whole genome shotgun (WGS) entry which is preliminary data.</text>
</comment>
<dbReference type="RefSeq" id="WP_161449625.1">
    <property type="nucleotide sequence ID" value="NZ_WYDN01000013.1"/>
</dbReference>
<reference evidence="2 3" key="1">
    <citation type="submission" date="2020-01" db="EMBL/GenBank/DDBJ databases">
        <title>Glutamicibacter soli M275.</title>
        <authorList>
            <person name="Meng X."/>
        </authorList>
    </citation>
    <scope>NUCLEOTIDE SEQUENCE [LARGE SCALE GENOMIC DNA]</scope>
    <source>
        <strain evidence="2 3">M275</strain>
    </source>
</reference>
<evidence type="ECO:0000313" key="3">
    <source>
        <dbReference type="Proteomes" id="UP000477543"/>
    </source>
</evidence>
<dbReference type="EMBL" id="WYDN01000013">
    <property type="protein sequence ID" value="NAZ17084.1"/>
    <property type="molecule type" value="Genomic_DNA"/>
</dbReference>
<accession>A0A6L9G7A8</accession>
<dbReference type="Proteomes" id="UP000477543">
    <property type="component" value="Unassembled WGS sequence"/>
</dbReference>
<proteinExistence type="predicted"/>